<dbReference type="SMART" id="SM00448">
    <property type="entry name" value="REC"/>
    <property type="match status" value="1"/>
</dbReference>
<dbReference type="InterPro" id="IPR011006">
    <property type="entry name" value="CheY-like_superfamily"/>
</dbReference>
<dbReference type="PROSITE" id="PS50110">
    <property type="entry name" value="RESPONSE_REGULATORY"/>
    <property type="match status" value="1"/>
</dbReference>
<evidence type="ECO:0000256" key="3">
    <source>
        <dbReference type="ARBA" id="ARBA00023125"/>
    </source>
</evidence>
<dbReference type="PANTHER" id="PTHR43214">
    <property type="entry name" value="TWO-COMPONENT RESPONSE REGULATOR"/>
    <property type="match status" value="1"/>
</dbReference>
<keyword evidence="4" id="KW-0804">Transcription</keyword>
<dbReference type="Gene3D" id="3.40.50.2300">
    <property type="match status" value="1"/>
</dbReference>
<dbReference type="Pfam" id="PF00196">
    <property type="entry name" value="GerE"/>
    <property type="match status" value="1"/>
</dbReference>
<dbReference type="CDD" id="cd06170">
    <property type="entry name" value="LuxR_C_like"/>
    <property type="match status" value="1"/>
</dbReference>
<evidence type="ECO:0000256" key="4">
    <source>
        <dbReference type="ARBA" id="ARBA00023163"/>
    </source>
</evidence>
<feature type="domain" description="Response regulatory" evidence="7">
    <location>
        <begin position="3"/>
        <end position="119"/>
    </location>
</feature>
<dbReference type="SMART" id="SM00421">
    <property type="entry name" value="HTH_LUXR"/>
    <property type="match status" value="1"/>
</dbReference>
<dbReference type="Proteomes" id="UP000664109">
    <property type="component" value="Unassembled WGS sequence"/>
</dbReference>
<protein>
    <submittedName>
        <fullName evidence="8">Response regulator transcription factor</fullName>
    </submittedName>
</protein>
<accession>A0ABS2V217</accession>
<dbReference type="EMBL" id="JAFEJA010000002">
    <property type="protein sequence ID" value="MBM9623887.1"/>
    <property type="molecule type" value="Genomic_DNA"/>
</dbReference>
<keyword evidence="1 5" id="KW-0597">Phosphoprotein</keyword>
<feature type="modified residue" description="4-aspartylphosphate" evidence="5">
    <location>
        <position position="54"/>
    </location>
</feature>
<dbReference type="PRINTS" id="PR00038">
    <property type="entry name" value="HTHLUXR"/>
</dbReference>
<feature type="domain" description="HTH luxR-type" evidence="6">
    <location>
        <begin position="148"/>
        <end position="213"/>
    </location>
</feature>
<dbReference type="CDD" id="cd17535">
    <property type="entry name" value="REC_NarL-like"/>
    <property type="match status" value="1"/>
</dbReference>
<dbReference type="SUPFAM" id="SSF46894">
    <property type="entry name" value="C-terminal effector domain of the bipartite response regulators"/>
    <property type="match status" value="1"/>
</dbReference>
<dbReference type="Pfam" id="PF00072">
    <property type="entry name" value="Response_reg"/>
    <property type="match status" value="1"/>
</dbReference>
<comment type="caution">
    <text evidence="8">The sequence shown here is derived from an EMBL/GenBank/DDBJ whole genome shotgun (WGS) entry which is preliminary data.</text>
</comment>
<evidence type="ECO:0000259" key="6">
    <source>
        <dbReference type="PROSITE" id="PS50043"/>
    </source>
</evidence>
<dbReference type="PROSITE" id="PS50043">
    <property type="entry name" value="HTH_LUXR_2"/>
    <property type="match status" value="1"/>
</dbReference>
<gene>
    <name evidence="8" type="ORF">JE024_35465</name>
</gene>
<keyword evidence="2" id="KW-0805">Transcription regulation</keyword>
<dbReference type="SUPFAM" id="SSF52172">
    <property type="entry name" value="CheY-like"/>
    <property type="match status" value="1"/>
</dbReference>
<dbReference type="InterPro" id="IPR001789">
    <property type="entry name" value="Sig_transdc_resp-reg_receiver"/>
</dbReference>
<dbReference type="PANTHER" id="PTHR43214:SF24">
    <property type="entry name" value="TRANSCRIPTIONAL REGULATORY PROTEIN NARL-RELATED"/>
    <property type="match status" value="1"/>
</dbReference>
<organism evidence="8 9">
    <name type="scientific">Streptomyces zhihengii</name>
    <dbReference type="NCBI Taxonomy" id="1818004"/>
    <lineage>
        <taxon>Bacteria</taxon>
        <taxon>Bacillati</taxon>
        <taxon>Actinomycetota</taxon>
        <taxon>Actinomycetes</taxon>
        <taxon>Kitasatosporales</taxon>
        <taxon>Streptomycetaceae</taxon>
        <taxon>Streptomyces</taxon>
    </lineage>
</organism>
<keyword evidence="9" id="KW-1185">Reference proteome</keyword>
<dbReference type="InterPro" id="IPR016032">
    <property type="entry name" value="Sig_transdc_resp-reg_C-effctor"/>
</dbReference>
<dbReference type="InterPro" id="IPR000792">
    <property type="entry name" value="Tscrpt_reg_LuxR_C"/>
</dbReference>
<evidence type="ECO:0000313" key="8">
    <source>
        <dbReference type="EMBL" id="MBM9623887.1"/>
    </source>
</evidence>
<sequence>MVSVIIADDSEIVRRGLGDILASAADVHVVGQAWDGRSAVDMARRTSPDVALMDIRMPGMDGLTATRELRALPVPPAILILTSFGGDAYVDEALRAGAHGFLLKDSPPEELLRAVRHVARGHGVLDPVVAGPLLERFAERDTLLTDQEQRILDSLSDKDRRLLALIGRGLANAEIGELTHASEGTVKNQVSRLLRKIGAENRVRAARFAYRAGLEG</sequence>
<evidence type="ECO:0000313" key="9">
    <source>
        <dbReference type="Proteomes" id="UP000664109"/>
    </source>
</evidence>
<name>A0ABS2V217_9ACTN</name>
<dbReference type="InterPro" id="IPR058245">
    <property type="entry name" value="NreC/VraR/RcsB-like_REC"/>
</dbReference>
<evidence type="ECO:0000256" key="1">
    <source>
        <dbReference type="ARBA" id="ARBA00022553"/>
    </source>
</evidence>
<evidence type="ECO:0000256" key="2">
    <source>
        <dbReference type="ARBA" id="ARBA00023015"/>
    </source>
</evidence>
<proteinExistence type="predicted"/>
<evidence type="ECO:0000256" key="5">
    <source>
        <dbReference type="PROSITE-ProRule" id="PRU00169"/>
    </source>
</evidence>
<reference evidence="8 9" key="1">
    <citation type="journal article" date="2016" name="Arch. Microbiol.">
        <title>Streptomyces zhihengii sp. nov., isolated from rhizospheric soil of Psammosilene tunicoides.</title>
        <authorList>
            <person name="Huang M.J."/>
            <person name="Fei J.J."/>
            <person name="Salam N."/>
            <person name="Kim C.J."/>
            <person name="Hozzein W.N."/>
            <person name="Xiao M."/>
            <person name="Huang H.Q."/>
            <person name="Li W.J."/>
        </authorList>
    </citation>
    <scope>NUCLEOTIDE SEQUENCE [LARGE SCALE GENOMIC DNA]</scope>
    <source>
        <strain evidence="8 9">YIM T102</strain>
    </source>
</reference>
<evidence type="ECO:0000259" key="7">
    <source>
        <dbReference type="PROSITE" id="PS50110"/>
    </source>
</evidence>
<keyword evidence="3" id="KW-0238">DNA-binding</keyword>
<dbReference type="InterPro" id="IPR039420">
    <property type="entry name" value="WalR-like"/>
</dbReference>